<dbReference type="EMBL" id="CADEAL010002035">
    <property type="protein sequence ID" value="CAB1437500.1"/>
    <property type="molecule type" value="Genomic_DNA"/>
</dbReference>
<feature type="compositionally biased region" description="Basic and acidic residues" evidence="1">
    <location>
        <begin position="128"/>
        <end position="139"/>
    </location>
</feature>
<evidence type="ECO:0000313" key="3">
    <source>
        <dbReference type="Proteomes" id="UP001153269"/>
    </source>
</evidence>
<dbReference type="AlphaFoldDB" id="A0A9N7UWB1"/>
<gene>
    <name evidence="2" type="ORF">PLEPLA_LOCUS25469</name>
</gene>
<feature type="region of interest" description="Disordered" evidence="1">
    <location>
        <begin position="1"/>
        <end position="139"/>
    </location>
</feature>
<reference evidence="2" key="1">
    <citation type="submission" date="2020-03" db="EMBL/GenBank/DDBJ databases">
        <authorList>
            <person name="Weist P."/>
        </authorList>
    </citation>
    <scope>NUCLEOTIDE SEQUENCE</scope>
</reference>
<feature type="compositionally biased region" description="Acidic residues" evidence="1">
    <location>
        <begin position="7"/>
        <end position="16"/>
    </location>
</feature>
<evidence type="ECO:0000313" key="2">
    <source>
        <dbReference type="EMBL" id="CAB1437500.1"/>
    </source>
</evidence>
<accession>A0A9N7UWB1</accession>
<organism evidence="2 3">
    <name type="scientific">Pleuronectes platessa</name>
    <name type="common">European plaice</name>
    <dbReference type="NCBI Taxonomy" id="8262"/>
    <lineage>
        <taxon>Eukaryota</taxon>
        <taxon>Metazoa</taxon>
        <taxon>Chordata</taxon>
        <taxon>Craniata</taxon>
        <taxon>Vertebrata</taxon>
        <taxon>Euteleostomi</taxon>
        <taxon>Actinopterygii</taxon>
        <taxon>Neopterygii</taxon>
        <taxon>Teleostei</taxon>
        <taxon>Neoteleostei</taxon>
        <taxon>Acanthomorphata</taxon>
        <taxon>Carangaria</taxon>
        <taxon>Pleuronectiformes</taxon>
        <taxon>Pleuronectoidei</taxon>
        <taxon>Pleuronectidae</taxon>
        <taxon>Pleuronectes</taxon>
    </lineage>
</organism>
<feature type="region of interest" description="Disordered" evidence="1">
    <location>
        <begin position="153"/>
        <end position="187"/>
    </location>
</feature>
<feature type="compositionally biased region" description="Pro residues" evidence="1">
    <location>
        <begin position="41"/>
        <end position="55"/>
    </location>
</feature>
<feature type="compositionally biased region" description="Basic and acidic residues" evidence="1">
    <location>
        <begin position="159"/>
        <end position="170"/>
    </location>
</feature>
<name>A0A9N7UWB1_PLEPL</name>
<protein>
    <submittedName>
        <fullName evidence="2">Uncharacterized protein</fullName>
    </submittedName>
</protein>
<evidence type="ECO:0000256" key="1">
    <source>
        <dbReference type="SAM" id="MobiDB-lite"/>
    </source>
</evidence>
<comment type="caution">
    <text evidence="2">The sequence shown here is derived from an EMBL/GenBank/DDBJ whole genome shotgun (WGS) entry which is preliminary data.</text>
</comment>
<proteinExistence type="predicted"/>
<sequence length="204" mass="22163">MGINVKEEEEEEEEEEAQRPTPRSAHRKPQNNSGGSALSRPPQPFPCILCPPHPVRPLHRPRPSPSPELQPQPVVPDDSHYPPSLHQPPFHSLQSPWRLAPVPITQTDGANPDPSPCPWGREGNQPSLDERGDRKERRGEYCFVTTATHHPVSLGLPVSRRDGPGTERHTAGTSVGGGEVSASEDHRGAHQLVMAAPGTCPAHG</sequence>
<dbReference type="Proteomes" id="UP001153269">
    <property type="component" value="Unassembled WGS sequence"/>
</dbReference>
<feature type="compositionally biased region" description="Pro residues" evidence="1">
    <location>
        <begin position="63"/>
        <end position="74"/>
    </location>
</feature>
<keyword evidence="3" id="KW-1185">Reference proteome</keyword>